<dbReference type="KEGG" id="asol:BEN76_02920"/>
<dbReference type="STRING" id="487316.BEN76_02920"/>
<proteinExistence type="predicted"/>
<organism evidence="1 2">
    <name type="scientific">Acinetobacter soli</name>
    <dbReference type="NCBI Taxonomy" id="487316"/>
    <lineage>
        <taxon>Bacteria</taxon>
        <taxon>Pseudomonadati</taxon>
        <taxon>Pseudomonadota</taxon>
        <taxon>Gammaproteobacteria</taxon>
        <taxon>Moraxellales</taxon>
        <taxon>Moraxellaceae</taxon>
        <taxon>Acinetobacter</taxon>
    </lineage>
</organism>
<name>A0A1P8EFQ0_9GAMM</name>
<protein>
    <submittedName>
        <fullName evidence="1">Uncharacterized protein</fullName>
    </submittedName>
</protein>
<sequence>MEKLWAVNIPEEPDSAEMLYPVPSKEVGEKLVERLKNEALQVFPKVGQCIADSITLEEWNGSPEEHAKYMIENQNWWDEETFLEPSND</sequence>
<evidence type="ECO:0000313" key="1">
    <source>
        <dbReference type="EMBL" id="APV35030.1"/>
    </source>
</evidence>
<dbReference type="RefSeq" id="WP_076032191.1">
    <property type="nucleotide sequence ID" value="NZ_CP016896.1"/>
</dbReference>
<gene>
    <name evidence="1" type="ORF">BEN76_02920</name>
</gene>
<accession>A0A1P8EFQ0</accession>
<reference evidence="1 2" key="1">
    <citation type="submission" date="2016-08" db="EMBL/GenBank/DDBJ databases">
        <title>Complete genome sequence of Acinetobacter baylyi strain GFJ2.</title>
        <authorList>
            <person name="Tabata M."/>
            <person name="Kuboki S."/>
            <person name="Gibu N."/>
            <person name="Kinouchi Y."/>
            <person name="Vangnai A."/>
            <person name="Kasai D."/>
            <person name="Fukuda M."/>
        </authorList>
    </citation>
    <scope>NUCLEOTIDE SEQUENCE [LARGE SCALE GENOMIC DNA]</scope>
    <source>
        <strain evidence="1 2">GFJ2</strain>
    </source>
</reference>
<evidence type="ECO:0000313" key="2">
    <source>
        <dbReference type="Proteomes" id="UP000185674"/>
    </source>
</evidence>
<dbReference type="EMBL" id="CP016896">
    <property type="protein sequence ID" value="APV35030.1"/>
    <property type="molecule type" value="Genomic_DNA"/>
</dbReference>
<dbReference type="Proteomes" id="UP000185674">
    <property type="component" value="Chromosome"/>
</dbReference>
<dbReference type="AlphaFoldDB" id="A0A1P8EFQ0"/>